<evidence type="ECO:0000256" key="5">
    <source>
        <dbReference type="ARBA" id="ARBA00022691"/>
    </source>
</evidence>
<evidence type="ECO:0000256" key="1">
    <source>
        <dbReference type="ARBA" id="ARBA00006594"/>
    </source>
</evidence>
<keyword evidence="3" id="KW-0489">Methyltransferase</keyword>
<comment type="similarity">
    <text evidence="1">Belongs to the N(4)/N(6)-methyltransferase family.</text>
</comment>
<dbReference type="SUPFAM" id="SSF53335">
    <property type="entry name" value="S-adenosyl-L-methionine-dependent methyltransferases"/>
    <property type="match status" value="1"/>
</dbReference>
<dbReference type="Pfam" id="PF02086">
    <property type="entry name" value="MethyltransfD12"/>
    <property type="match status" value="1"/>
</dbReference>
<dbReference type="InterPro" id="IPR012263">
    <property type="entry name" value="M_m6A_EcoRV"/>
</dbReference>
<dbReference type="PRINTS" id="PR00505">
    <property type="entry name" value="D12N6MTFRASE"/>
</dbReference>
<dbReference type="GO" id="GO:0043565">
    <property type="term" value="F:sequence-specific DNA binding"/>
    <property type="evidence" value="ECO:0007669"/>
    <property type="project" value="TreeGrafter"/>
</dbReference>
<dbReference type="NCBIfam" id="TIGR00571">
    <property type="entry name" value="dam"/>
    <property type="match status" value="1"/>
</dbReference>
<dbReference type="AlphaFoldDB" id="X1GC81"/>
<feature type="non-terminal residue" evidence="7">
    <location>
        <position position="1"/>
    </location>
</feature>
<accession>X1GC81</accession>
<dbReference type="GO" id="GO:0006298">
    <property type="term" value="P:mismatch repair"/>
    <property type="evidence" value="ECO:0007669"/>
    <property type="project" value="TreeGrafter"/>
</dbReference>
<dbReference type="InterPro" id="IPR023095">
    <property type="entry name" value="Ade_MeTrfase_dom_2"/>
</dbReference>
<dbReference type="Gene3D" id="3.40.50.150">
    <property type="entry name" value="Vaccinia Virus protein VP39"/>
    <property type="match status" value="1"/>
</dbReference>
<proteinExistence type="inferred from homology"/>
<dbReference type="PANTHER" id="PTHR30481">
    <property type="entry name" value="DNA ADENINE METHYLASE"/>
    <property type="match status" value="1"/>
</dbReference>
<dbReference type="InterPro" id="IPR012327">
    <property type="entry name" value="MeTrfase_D12"/>
</dbReference>
<evidence type="ECO:0000256" key="4">
    <source>
        <dbReference type="ARBA" id="ARBA00022679"/>
    </source>
</evidence>
<keyword evidence="4" id="KW-0808">Transferase</keyword>
<reference evidence="7" key="1">
    <citation type="journal article" date="2014" name="Front. Microbiol.">
        <title>High frequency of phylogenetically diverse reductive dehalogenase-homologous genes in deep subseafloor sedimentary metagenomes.</title>
        <authorList>
            <person name="Kawai M."/>
            <person name="Futagami T."/>
            <person name="Toyoda A."/>
            <person name="Takaki Y."/>
            <person name="Nishi S."/>
            <person name="Hori S."/>
            <person name="Arai W."/>
            <person name="Tsubouchi T."/>
            <person name="Morono Y."/>
            <person name="Uchiyama I."/>
            <person name="Ito T."/>
            <person name="Fujiyama A."/>
            <person name="Inagaki F."/>
            <person name="Takami H."/>
        </authorList>
    </citation>
    <scope>NUCLEOTIDE SEQUENCE</scope>
    <source>
        <strain evidence="7">Expedition CK06-06</strain>
    </source>
</reference>
<sequence length="287" mass="33696">TKKFLIFLRNLTQNSQPHPFLKWAGGKRQLISQMDKFFPKNYNKYIEPFIGGGAVFFHLLPENSIISDSNPDLINCYNVIKEDVEGLIKSLKKHRYEKDYYYEIRALDRDQNKYAELSDIEKASRSIYLNKSGYNGLYRVNSKGLFNVPFGRHKNPKICDEENLRKVSQVLKNVDIYQGSFEICLDFAEKDDFIYLDPPYYPLSDTALFTSYTKDSFDKASQLKLFEVFMEFKRRECNIMLSNSYSEFILDLYKDFKIVTLKAKRSINSNSKKRGLVNEVLILNEDK</sequence>
<organism evidence="7">
    <name type="scientific">marine sediment metagenome</name>
    <dbReference type="NCBI Taxonomy" id="412755"/>
    <lineage>
        <taxon>unclassified sequences</taxon>
        <taxon>metagenomes</taxon>
        <taxon>ecological metagenomes</taxon>
    </lineage>
</organism>
<name>X1GC81_9ZZZZ</name>
<dbReference type="PANTHER" id="PTHR30481:SF3">
    <property type="entry name" value="DNA ADENINE METHYLASE"/>
    <property type="match status" value="1"/>
</dbReference>
<evidence type="ECO:0000256" key="6">
    <source>
        <dbReference type="ARBA" id="ARBA00047942"/>
    </source>
</evidence>
<evidence type="ECO:0000256" key="3">
    <source>
        <dbReference type="ARBA" id="ARBA00022603"/>
    </source>
</evidence>
<dbReference type="GO" id="GO:0009307">
    <property type="term" value="P:DNA restriction-modification system"/>
    <property type="evidence" value="ECO:0007669"/>
    <property type="project" value="InterPro"/>
</dbReference>
<dbReference type="PIRSF" id="PIRSF000398">
    <property type="entry name" value="M_m6A_EcoRV"/>
    <property type="match status" value="1"/>
</dbReference>
<gene>
    <name evidence="7" type="ORF">S03H2_14170</name>
</gene>
<dbReference type="EC" id="2.1.1.72" evidence="2"/>
<evidence type="ECO:0000256" key="2">
    <source>
        <dbReference type="ARBA" id="ARBA00011900"/>
    </source>
</evidence>
<dbReference type="InterPro" id="IPR029063">
    <property type="entry name" value="SAM-dependent_MTases_sf"/>
</dbReference>
<dbReference type="GO" id="GO:0032259">
    <property type="term" value="P:methylation"/>
    <property type="evidence" value="ECO:0007669"/>
    <property type="project" value="UniProtKB-KW"/>
</dbReference>
<keyword evidence="5" id="KW-0949">S-adenosyl-L-methionine</keyword>
<comment type="catalytic activity">
    <reaction evidence="6">
        <text>a 2'-deoxyadenosine in DNA + S-adenosyl-L-methionine = an N(6)-methyl-2'-deoxyadenosine in DNA + S-adenosyl-L-homocysteine + H(+)</text>
        <dbReference type="Rhea" id="RHEA:15197"/>
        <dbReference type="Rhea" id="RHEA-COMP:12418"/>
        <dbReference type="Rhea" id="RHEA-COMP:12419"/>
        <dbReference type="ChEBI" id="CHEBI:15378"/>
        <dbReference type="ChEBI" id="CHEBI:57856"/>
        <dbReference type="ChEBI" id="CHEBI:59789"/>
        <dbReference type="ChEBI" id="CHEBI:90615"/>
        <dbReference type="ChEBI" id="CHEBI:90616"/>
        <dbReference type="EC" id="2.1.1.72"/>
    </reaction>
</comment>
<dbReference type="InterPro" id="IPR002052">
    <property type="entry name" value="DNA_methylase_N6_adenine_CS"/>
</dbReference>
<comment type="caution">
    <text evidence="7">The sequence shown here is derived from an EMBL/GenBank/DDBJ whole genome shotgun (WGS) entry which is preliminary data.</text>
</comment>
<dbReference type="PROSITE" id="PS00092">
    <property type="entry name" value="N6_MTASE"/>
    <property type="match status" value="1"/>
</dbReference>
<dbReference type="Gene3D" id="1.10.1020.10">
    <property type="entry name" value="Adenine-specific Methyltransferase, Domain 2"/>
    <property type="match status" value="1"/>
</dbReference>
<evidence type="ECO:0000313" key="7">
    <source>
        <dbReference type="EMBL" id="GAH42440.1"/>
    </source>
</evidence>
<dbReference type="GO" id="GO:1904047">
    <property type="term" value="F:S-adenosyl-L-methionine binding"/>
    <property type="evidence" value="ECO:0007669"/>
    <property type="project" value="TreeGrafter"/>
</dbReference>
<dbReference type="GO" id="GO:0009007">
    <property type="term" value="F:site-specific DNA-methyltransferase (adenine-specific) activity"/>
    <property type="evidence" value="ECO:0007669"/>
    <property type="project" value="UniProtKB-EC"/>
</dbReference>
<protein>
    <recommendedName>
        <fullName evidence="2">site-specific DNA-methyltransferase (adenine-specific)</fullName>
        <ecNumber evidence="2">2.1.1.72</ecNumber>
    </recommendedName>
</protein>
<dbReference type="EMBL" id="BARU01007186">
    <property type="protein sequence ID" value="GAH42440.1"/>
    <property type="molecule type" value="Genomic_DNA"/>
</dbReference>